<protein>
    <recommendedName>
        <fullName evidence="1">F-box domain-containing protein</fullName>
    </recommendedName>
</protein>
<evidence type="ECO:0000313" key="3">
    <source>
        <dbReference type="Proteomes" id="UP001194468"/>
    </source>
</evidence>
<accession>A0AAD4G9M0</accession>
<dbReference type="InterPro" id="IPR036047">
    <property type="entry name" value="F-box-like_dom_sf"/>
</dbReference>
<name>A0AAD4G9M0_BOLED</name>
<comment type="caution">
    <text evidence="2">The sequence shown here is derived from an EMBL/GenBank/DDBJ whole genome shotgun (WGS) entry which is preliminary data.</text>
</comment>
<reference evidence="2" key="1">
    <citation type="submission" date="2019-10" db="EMBL/GenBank/DDBJ databases">
        <authorList>
            <consortium name="DOE Joint Genome Institute"/>
            <person name="Kuo A."/>
            <person name="Miyauchi S."/>
            <person name="Kiss E."/>
            <person name="Drula E."/>
            <person name="Kohler A."/>
            <person name="Sanchez-Garcia M."/>
            <person name="Andreopoulos B."/>
            <person name="Barry K.W."/>
            <person name="Bonito G."/>
            <person name="Buee M."/>
            <person name="Carver A."/>
            <person name="Chen C."/>
            <person name="Cichocki N."/>
            <person name="Clum A."/>
            <person name="Culley D."/>
            <person name="Crous P.W."/>
            <person name="Fauchery L."/>
            <person name="Girlanda M."/>
            <person name="Hayes R."/>
            <person name="Keri Z."/>
            <person name="LaButti K."/>
            <person name="Lipzen A."/>
            <person name="Lombard V."/>
            <person name="Magnuson J."/>
            <person name="Maillard F."/>
            <person name="Morin E."/>
            <person name="Murat C."/>
            <person name="Nolan M."/>
            <person name="Ohm R."/>
            <person name="Pangilinan J."/>
            <person name="Pereira M."/>
            <person name="Perotto S."/>
            <person name="Peter M."/>
            <person name="Riley R."/>
            <person name="Sitrit Y."/>
            <person name="Stielow B."/>
            <person name="Szollosi G."/>
            <person name="Zifcakova L."/>
            <person name="Stursova M."/>
            <person name="Spatafora J.W."/>
            <person name="Tedersoo L."/>
            <person name="Vaario L.-M."/>
            <person name="Yamada A."/>
            <person name="Yan M."/>
            <person name="Wang P."/>
            <person name="Xu J."/>
            <person name="Bruns T."/>
            <person name="Baldrian P."/>
            <person name="Vilgalys R."/>
            <person name="Henrissat B."/>
            <person name="Grigoriev I.V."/>
            <person name="Hibbett D."/>
            <person name="Nagy L.G."/>
            <person name="Martin F.M."/>
        </authorList>
    </citation>
    <scope>NUCLEOTIDE SEQUENCE</scope>
    <source>
        <strain evidence="2">BED1</strain>
    </source>
</reference>
<organism evidence="2 3">
    <name type="scientific">Boletus edulis BED1</name>
    <dbReference type="NCBI Taxonomy" id="1328754"/>
    <lineage>
        <taxon>Eukaryota</taxon>
        <taxon>Fungi</taxon>
        <taxon>Dikarya</taxon>
        <taxon>Basidiomycota</taxon>
        <taxon>Agaricomycotina</taxon>
        <taxon>Agaricomycetes</taxon>
        <taxon>Agaricomycetidae</taxon>
        <taxon>Boletales</taxon>
        <taxon>Boletineae</taxon>
        <taxon>Boletaceae</taxon>
        <taxon>Boletoideae</taxon>
        <taxon>Boletus</taxon>
    </lineage>
</organism>
<dbReference type="EMBL" id="WHUW01000038">
    <property type="protein sequence ID" value="KAF8432692.1"/>
    <property type="molecule type" value="Genomic_DNA"/>
</dbReference>
<evidence type="ECO:0000259" key="1">
    <source>
        <dbReference type="Pfam" id="PF12937"/>
    </source>
</evidence>
<dbReference type="Pfam" id="PF12937">
    <property type="entry name" value="F-box-like"/>
    <property type="match status" value="1"/>
</dbReference>
<dbReference type="SUPFAM" id="SSF81383">
    <property type="entry name" value="F-box domain"/>
    <property type="match status" value="1"/>
</dbReference>
<proteinExistence type="predicted"/>
<gene>
    <name evidence="2" type="ORF">L210DRAFT_3557593</name>
</gene>
<dbReference type="InterPro" id="IPR032675">
    <property type="entry name" value="LRR_dom_sf"/>
</dbReference>
<keyword evidence="3" id="KW-1185">Reference proteome</keyword>
<dbReference type="SUPFAM" id="SSF52047">
    <property type="entry name" value="RNI-like"/>
    <property type="match status" value="1"/>
</dbReference>
<reference evidence="2" key="2">
    <citation type="journal article" date="2020" name="Nat. Commun.">
        <title>Large-scale genome sequencing of mycorrhizal fungi provides insights into the early evolution of symbiotic traits.</title>
        <authorList>
            <person name="Miyauchi S."/>
            <person name="Kiss E."/>
            <person name="Kuo A."/>
            <person name="Drula E."/>
            <person name="Kohler A."/>
            <person name="Sanchez-Garcia M."/>
            <person name="Morin E."/>
            <person name="Andreopoulos B."/>
            <person name="Barry K.W."/>
            <person name="Bonito G."/>
            <person name="Buee M."/>
            <person name="Carver A."/>
            <person name="Chen C."/>
            <person name="Cichocki N."/>
            <person name="Clum A."/>
            <person name="Culley D."/>
            <person name="Crous P.W."/>
            <person name="Fauchery L."/>
            <person name="Girlanda M."/>
            <person name="Hayes R.D."/>
            <person name="Keri Z."/>
            <person name="LaButti K."/>
            <person name="Lipzen A."/>
            <person name="Lombard V."/>
            <person name="Magnuson J."/>
            <person name="Maillard F."/>
            <person name="Murat C."/>
            <person name="Nolan M."/>
            <person name="Ohm R.A."/>
            <person name="Pangilinan J."/>
            <person name="Pereira M.F."/>
            <person name="Perotto S."/>
            <person name="Peter M."/>
            <person name="Pfister S."/>
            <person name="Riley R."/>
            <person name="Sitrit Y."/>
            <person name="Stielow J.B."/>
            <person name="Szollosi G."/>
            <person name="Zifcakova L."/>
            <person name="Stursova M."/>
            <person name="Spatafora J.W."/>
            <person name="Tedersoo L."/>
            <person name="Vaario L.M."/>
            <person name="Yamada A."/>
            <person name="Yan M."/>
            <person name="Wang P."/>
            <person name="Xu J."/>
            <person name="Bruns T."/>
            <person name="Baldrian P."/>
            <person name="Vilgalys R."/>
            <person name="Dunand C."/>
            <person name="Henrissat B."/>
            <person name="Grigoriev I.V."/>
            <person name="Hibbett D."/>
            <person name="Nagy L.G."/>
            <person name="Martin F.M."/>
        </authorList>
    </citation>
    <scope>NUCLEOTIDE SEQUENCE</scope>
    <source>
        <strain evidence="2">BED1</strain>
    </source>
</reference>
<evidence type="ECO:0000313" key="2">
    <source>
        <dbReference type="EMBL" id="KAF8432692.1"/>
    </source>
</evidence>
<dbReference type="Proteomes" id="UP001194468">
    <property type="component" value="Unassembled WGS sequence"/>
</dbReference>
<dbReference type="AlphaFoldDB" id="A0AAD4G9M0"/>
<dbReference type="Gene3D" id="3.80.10.10">
    <property type="entry name" value="Ribonuclease Inhibitor"/>
    <property type="match status" value="1"/>
</dbReference>
<dbReference type="Gene3D" id="1.20.1280.50">
    <property type="match status" value="1"/>
</dbReference>
<feature type="domain" description="F-box" evidence="1">
    <location>
        <begin position="26"/>
        <end position="86"/>
    </location>
</feature>
<dbReference type="InterPro" id="IPR001810">
    <property type="entry name" value="F-box_dom"/>
</dbReference>
<sequence length="495" mass="55287">MQAEQASHTFLPNNPFVPPKDGICLINNLPLELLSYIFTFGSTDDGAFAESESSNVSLPFTFIVSHVCRRWRNIALLTPSFWTTIVVTPEARPLYERVSTLLERSKNLPIDIIVNCDLDECDDVSKLPSPADFEFLLAMLIPHIHRWQTLEVTVSKEELMQELLSAVSDPSVPAASQLMILELYDLEHTVPYDGLPYFHVSKHLTLFGGSAPLLTRIVLWGVHIDWDQPWIASASNLTDLVLAYHPETARPSLAQFSAILRNAPALEKLYLRQSGPARDHPAWLMEPSSPVDFDTPIQLARLTDFNLAFNVQEHATWLMRSFTFPALKNLVLDFDSGDYTEFVEELARSAPSLSASQASCSLLNGLESLKIAGLHCSNECIKTLYGELQNLRSLNLSLSYLDPLFLDILSTPCTLPERGNIWLPRLATLYLCGTSGRALRELVSKRREVGAPLSSLFVEEACDVDDGDVEWFKENVKSFDDAGDDSGLNEDVNED</sequence>